<name>A0A372MDL6_9SPIR</name>
<organism evidence="2 3">
    <name type="scientific">Sphaerochaeta halotolerans</name>
    <dbReference type="NCBI Taxonomy" id="2293840"/>
    <lineage>
        <taxon>Bacteria</taxon>
        <taxon>Pseudomonadati</taxon>
        <taxon>Spirochaetota</taxon>
        <taxon>Spirochaetia</taxon>
        <taxon>Spirochaetales</taxon>
        <taxon>Sphaerochaetaceae</taxon>
        <taxon>Sphaerochaeta</taxon>
    </lineage>
</organism>
<gene>
    <name evidence="2" type="ORF">DYP60_12415</name>
</gene>
<dbReference type="AlphaFoldDB" id="A0A372MDL6"/>
<protein>
    <submittedName>
        <fullName evidence="2">Uncharacterized protein</fullName>
    </submittedName>
</protein>
<evidence type="ECO:0000313" key="2">
    <source>
        <dbReference type="EMBL" id="RFU93862.1"/>
    </source>
</evidence>
<keyword evidence="3" id="KW-1185">Reference proteome</keyword>
<keyword evidence="1" id="KW-0812">Transmembrane</keyword>
<reference evidence="2 3" key="2">
    <citation type="submission" date="2018-09" db="EMBL/GenBank/DDBJ databases">
        <title>Genome of Sphaerochaeta halotolerans strain 4-11.</title>
        <authorList>
            <person name="Nazina T.N."/>
            <person name="Sokolova D.S."/>
        </authorList>
    </citation>
    <scope>NUCLEOTIDE SEQUENCE [LARGE SCALE GENOMIC DNA]</scope>
    <source>
        <strain evidence="2 3">4-11</strain>
    </source>
</reference>
<proteinExistence type="predicted"/>
<evidence type="ECO:0000256" key="1">
    <source>
        <dbReference type="SAM" id="Phobius"/>
    </source>
</evidence>
<evidence type="ECO:0000313" key="3">
    <source>
        <dbReference type="Proteomes" id="UP000264002"/>
    </source>
</evidence>
<comment type="caution">
    <text evidence="2">The sequence shown here is derived from an EMBL/GenBank/DDBJ whole genome shotgun (WGS) entry which is preliminary data.</text>
</comment>
<dbReference type="Proteomes" id="UP000264002">
    <property type="component" value="Unassembled WGS sequence"/>
</dbReference>
<accession>A0A372MDL6</accession>
<sequence length="65" mass="7546">MLPMLLHFRVQGETKPHRFWFSLGLIYLLFVPFLLLGAVAFLVLLIIPPGKLGLTFLLSRRFHHC</sequence>
<reference evidence="3" key="1">
    <citation type="submission" date="2018-08" db="EMBL/GenBank/DDBJ databases">
        <authorList>
            <person name="Grouzdev D.S."/>
            <person name="Krutkina M.S."/>
        </authorList>
    </citation>
    <scope>NUCLEOTIDE SEQUENCE [LARGE SCALE GENOMIC DNA]</scope>
    <source>
        <strain evidence="3">4-11</strain>
    </source>
</reference>
<keyword evidence="1" id="KW-1133">Transmembrane helix</keyword>
<dbReference type="EMBL" id="QUWK01000016">
    <property type="protein sequence ID" value="RFU93862.1"/>
    <property type="molecule type" value="Genomic_DNA"/>
</dbReference>
<keyword evidence="1" id="KW-0472">Membrane</keyword>
<feature type="transmembrane region" description="Helical" evidence="1">
    <location>
        <begin position="20"/>
        <end position="47"/>
    </location>
</feature>